<dbReference type="InterPro" id="IPR027417">
    <property type="entry name" value="P-loop_NTPase"/>
</dbReference>
<dbReference type="GeneID" id="93643984"/>
<evidence type="ECO:0000256" key="1">
    <source>
        <dbReference type="ARBA" id="ARBA00022737"/>
    </source>
</evidence>
<proteinExistence type="predicted"/>
<name>A0A0B6ALP4_PRIM2</name>
<dbReference type="KEGG" id="bmeg:BG04_478"/>
<dbReference type="SMART" id="SM00028">
    <property type="entry name" value="TPR"/>
    <property type="match status" value="3"/>
</dbReference>
<dbReference type="Gene3D" id="3.40.50.300">
    <property type="entry name" value="P-loop containing nucleotide triphosphate hydrolases"/>
    <property type="match status" value="1"/>
</dbReference>
<evidence type="ECO:0000313" key="4">
    <source>
        <dbReference type="EMBL" id="AJI20759.1"/>
    </source>
</evidence>
<feature type="domain" description="AAA+ ATPase" evidence="3">
    <location>
        <begin position="194"/>
        <end position="347"/>
    </location>
</feature>
<keyword evidence="2" id="KW-0802">TPR repeat</keyword>
<dbReference type="SUPFAM" id="SSF52540">
    <property type="entry name" value="P-loop containing nucleoside triphosphate hydrolases"/>
    <property type="match status" value="1"/>
</dbReference>
<evidence type="ECO:0000259" key="3">
    <source>
        <dbReference type="SMART" id="SM00382"/>
    </source>
</evidence>
<protein>
    <submittedName>
        <fullName evidence="4">NB-ARC domain protein</fullName>
    </submittedName>
</protein>
<evidence type="ECO:0000313" key="5">
    <source>
        <dbReference type="Proteomes" id="UP000031829"/>
    </source>
</evidence>
<dbReference type="PANTHER" id="PTHR10271">
    <property type="entry name" value="INTERFERON-INDUCED PROTEIN WITH TETRATRICOPEPTIDE REPEATS"/>
    <property type="match status" value="1"/>
</dbReference>
<dbReference type="GO" id="GO:0005829">
    <property type="term" value="C:cytosol"/>
    <property type="evidence" value="ECO:0007669"/>
    <property type="project" value="TreeGrafter"/>
</dbReference>
<sequence>MAEIEDRETFAELLSLGVKELKLHPDYKIKRKKGEDSSLGQSYIANIANELGVSPNTIKSWIGQMGLKYIPGRIDDGKLFGIIWIILKKTDIDISWFSKLMETTSIPTLKPALPAWVSSCLEKAKILGADNSFGAPLNKDIEEVVKKIFHNKLQTEAATPKEHFTIHNLPARWSGVFIGRHFDLEAIRQWVTSPSPLCLISGWAGIGKTTLALEVAYACIQKNYRETESLEMDWPNLNSIVWFSADWKGLTFSDFLNTIAYQLGRIEQINRSIDEKRFVVRNALANYAKEKPVLLVIDSIDTAESEIYEFITNLPQGVKVLLTSRENLQQKYRNNFRDIITIQLKGLEKDDALNYLSYEVKQHMKMSNSSNKQEQMKQLLNSPLETREQLISATAGNPKAIALSIAYIADDDIPAQQLIQELGKAGYSLLELFDFLFGRTWEKCNEDTLHLWKVLCFFSKPPDEKSWATAAGLDARKFHFAVDQMKLFALIQGERIEGKIHYLGHQTVVTYGEQRLLEDKQFENVARKRWSQYYIQYLDNYLKRDLPDSIYWSYLLGRDLEEIKKEWPNILKVIKWANESDQKELLIELVFRISHFLSRINLPLRIKYGKIAADYAKQLRKHTYEAFFRIDTLGWALMEVNNLDGSLLQIDSGLKTLDQLSSDRSDVYDLKAWGLALKARLLLKKNNPNKAECILEEVREVFTTPVIQHRISLVRGDLCMVYKNYGAAIRLYEEANEISLIYGGEKTIEAYFNLGVAYVICDMLEEAEKCFNSLLYQKDKANQIELIYYHYGMAQLLLRKGENIEALHSIQEAINLIDSWGPTISIRKEVEEFNEVIKHNIREN</sequence>
<organism evidence="4 5">
    <name type="scientific">Priestia megaterium (strain ATCC 14581 / DSM 32 / CCUG 1817 / JCM 2506 / NBRC 15308 / NCIMB 9376 / NCTC 10342 / NRRL B-14308 / VKM B-512 / Ford 19)</name>
    <name type="common">Bacillus megaterium</name>
    <dbReference type="NCBI Taxonomy" id="1348623"/>
    <lineage>
        <taxon>Bacteria</taxon>
        <taxon>Bacillati</taxon>
        <taxon>Bacillota</taxon>
        <taxon>Bacilli</taxon>
        <taxon>Bacillales</taxon>
        <taxon>Bacillaceae</taxon>
        <taxon>Priestia</taxon>
    </lineage>
</organism>
<dbReference type="InterPro" id="IPR011990">
    <property type="entry name" value="TPR-like_helical_dom_sf"/>
</dbReference>
<gene>
    <name evidence="4" type="ORF">BG04_478</name>
</gene>
<dbReference type="EMBL" id="CP009920">
    <property type="protein sequence ID" value="AJI20759.1"/>
    <property type="molecule type" value="Genomic_DNA"/>
</dbReference>
<dbReference type="GO" id="GO:0043531">
    <property type="term" value="F:ADP binding"/>
    <property type="evidence" value="ECO:0007669"/>
    <property type="project" value="InterPro"/>
</dbReference>
<dbReference type="HOGENOM" id="CLU_343121_0_0_9"/>
<dbReference type="InterPro" id="IPR003593">
    <property type="entry name" value="AAA+_ATPase"/>
</dbReference>
<dbReference type="SUPFAM" id="SSF48452">
    <property type="entry name" value="TPR-like"/>
    <property type="match status" value="1"/>
</dbReference>
<dbReference type="PANTHER" id="PTHR10271:SF0">
    <property type="entry name" value="INTERFERON-INDUCED PROTEIN WITH TETRATRICOPEPTIDE REPEATS 5"/>
    <property type="match status" value="1"/>
</dbReference>
<keyword evidence="1" id="KW-0677">Repeat</keyword>
<dbReference type="InterPro" id="IPR002182">
    <property type="entry name" value="NB-ARC"/>
</dbReference>
<dbReference type="AlphaFoldDB" id="A0A0B6ALP4"/>
<evidence type="ECO:0000256" key="2">
    <source>
        <dbReference type="ARBA" id="ARBA00022803"/>
    </source>
</evidence>
<dbReference type="InterPro" id="IPR019734">
    <property type="entry name" value="TPR_rpt"/>
</dbReference>
<dbReference type="Pfam" id="PF00931">
    <property type="entry name" value="NB-ARC"/>
    <property type="match status" value="1"/>
</dbReference>
<dbReference type="SMART" id="SM00382">
    <property type="entry name" value="AAA"/>
    <property type="match status" value="1"/>
</dbReference>
<dbReference type="Gene3D" id="1.25.40.10">
    <property type="entry name" value="Tetratricopeptide repeat domain"/>
    <property type="match status" value="1"/>
</dbReference>
<dbReference type="Proteomes" id="UP000031829">
    <property type="component" value="Chromosome"/>
</dbReference>
<accession>A0A0B6ALP4</accession>
<dbReference type="RefSeq" id="WP_034650036.1">
    <property type="nucleotide sequence ID" value="NZ_BCVB01000006.1"/>
</dbReference>
<dbReference type="GO" id="GO:0051607">
    <property type="term" value="P:defense response to virus"/>
    <property type="evidence" value="ECO:0007669"/>
    <property type="project" value="TreeGrafter"/>
</dbReference>
<reference evidence="4 5" key="1">
    <citation type="journal article" date="2015" name="Genome Announc.">
        <title>Complete genome sequences for 35 biothreat assay-relevant bacillus species.</title>
        <authorList>
            <person name="Johnson S.L."/>
            <person name="Daligault H.E."/>
            <person name="Davenport K.W."/>
            <person name="Jaissle J."/>
            <person name="Frey K.G."/>
            <person name="Ladner J.T."/>
            <person name="Broomall S.M."/>
            <person name="Bishop-Lilly K.A."/>
            <person name="Bruce D.C."/>
            <person name="Gibbons H.S."/>
            <person name="Coyne S.R."/>
            <person name="Lo C.C."/>
            <person name="Meincke L."/>
            <person name="Munk A.C."/>
            <person name="Koroleva G.I."/>
            <person name="Rosenzweig C.N."/>
            <person name="Palacios G.F."/>
            <person name="Redden C.L."/>
            <person name="Minogue T.D."/>
            <person name="Chain P.S."/>
        </authorList>
    </citation>
    <scope>NUCLEOTIDE SEQUENCE [LARGE SCALE GENOMIC DNA]</scope>
    <source>
        <strain evidence="5">ATCC 14581 / DSM 32 / JCM 2506 / NBRC 15308 / NCIMB 9376 / NCTC 10342 / NRRL B-14308 / VKM B-512</strain>
    </source>
</reference>